<dbReference type="Gene3D" id="3.90.660.20">
    <property type="entry name" value="Protoporphyrinogen oxidase, mitochondrial, domain 2"/>
    <property type="match status" value="1"/>
</dbReference>
<name>A0A1H6N9F3_9RHOB</name>
<evidence type="ECO:0000313" key="3">
    <source>
        <dbReference type="Proteomes" id="UP000199125"/>
    </source>
</evidence>
<protein>
    <submittedName>
        <fullName evidence="2">Predicted NAD/FAD-binding protein</fullName>
    </submittedName>
</protein>
<dbReference type="Proteomes" id="UP000199125">
    <property type="component" value="Unassembled WGS sequence"/>
</dbReference>
<dbReference type="RefSeq" id="WP_090848897.1">
    <property type="nucleotide sequence ID" value="NZ_FNXG01000007.1"/>
</dbReference>
<dbReference type="PANTHER" id="PTHR42923">
    <property type="entry name" value="PROTOPORPHYRINOGEN OXIDASE"/>
    <property type="match status" value="1"/>
</dbReference>
<evidence type="ECO:0000313" key="2">
    <source>
        <dbReference type="EMBL" id="SEI11436.1"/>
    </source>
</evidence>
<accession>A0A1H6N9F3</accession>
<dbReference type="Pfam" id="PF01593">
    <property type="entry name" value="Amino_oxidase"/>
    <property type="match status" value="1"/>
</dbReference>
<dbReference type="PANTHER" id="PTHR42923:SF17">
    <property type="entry name" value="AMINE OXIDASE DOMAIN-CONTAINING PROTEIN"/>
    <property type="match status" value="1"/>
</dbReference>
<dbReference type="InterPro" id="IPR050464">
    <property type="entry name" value="Zeta_carotene_desat/Oxidored"/>
</dbReference>
<dbReference type="Gene3D" id="1.10.3110.10">
    <property type="entry name" value="protoporphyrinogen ix oxidase, domain 3"/>
    <property type="match status" value="1"/>
</dbReference>
<dbReference type="EMBL" id="FNXG01000007">
    <property type="protein sequence ID" value="SEI11436.1"/>
    <property type="molecule type" value="Genomic_DNA"/>
</dbReference>
<proteinExistence type="predicted"/>
<dbReference type="OrthoDB" id="20837at2"/>
<gene>
    <name evidence="2" type="ORF">SAMN04488075_2998</name>
</gene>
<keyword evidence="3" id="KW-1185">Reference proteome</keyword>
<dbReference type="STRING" id="65735.SAMN04488075_2998"/>
<organism evidence="2 3">
    <name type="scientific">Paracoccus alkenifer</name>
    <dbReference type="NCBI Taxonomy" id="65735"/>
    <lineage>
        <taxon>Bacteria</taxon>
        <taxon>Pseudomonadati</taxon>
        <taxon>Pseudomonadota</taxon>
        <taxon>Alphaproteobacteria</taxon>
        <taxon>Rhodobacterales</taxon>
        <taxon>Paracoccaceae</taxon>
        <taxon>Paracoccus</taxon>
    </lineage>
</organism>
<dbReference type="GO" id="GO:0016491">
    <property type="term" value="F:oxidoreductase activity"/>
    <property type="evidence" value="ECO:0007669"/>
    <property type="project" value="InterPro"/>
</dbReference>
<dbReference type="InterPro" id="IPR002937">
    <property type="entry name" value="Amino_oxidase"/>
</dbReference>
<evidence type="ECO:0000259" key="1">
    <source>
        <dbReference type="Pfam" id="PF01593"/>
    </source>
</evidence>
<dbReference type="AlphaFoldDB" id="A0A1H6N9F3"/>
<dbReference type="SUPFAM" id="SSF51905">
    <property type="entry name" value="FAD/NAD(P)-binding domain"/>
    <property type="match status" value="1"/>
</dbReference>
<sequence length="427" mass="47347">MPFDLTRGSPQRIAIIGGGISGLASAWLLSRHHQVTLFEEAPRLGGHARTVLAGKRSDQPVDTGFIVFNHVNYPHLTAMFRDLDVPIVKSDMSFGVSLDGGRVEYALRSGDALFGQRRNIVDPRFHLMLRDILRFNAGAESEVAATPDLTIGALIDRMRLGARFRAHYLYPFCGAIWSTPDHDIGKFPARALVRFMRNHGLLARGEHHQWWTVDGGSIRYVERLTAALVRAGVDLRTGTAVRAVTRTGGIVTLSAEGAQAEVFDHVILAAHADQTLAMLTDANATERAALSSIRFQPNHAVLHADPSVMPHRRRCWSSWVSRGDTGLASVGVTYWMNRLQNIPDDDPLFVTLNQRDGIDPRLIYDQVTFRHPVFDLAALDAQARIAEMQGNRNTWFAGAWLRNGFHEDGFASAMRIARRLLPASVLP</sequence>
<dbReference type="Gene3D" id="3.50.50.60">
    <property type="entry name" value="FAD/NAD(P)-binding domain"/>
    <property type="match status" value="1"/>
</dbReference>
<reference evidence="3" key="1">
    <citation type="submission" date="2016-10" db="EMBL/GenBank/DDBJ databases">
        <authorList>
            <person name="Varghese N."/>
            <person name="Submissions S."/>
        </authorList>
    </citation>
    <scope>NUCLEOTIDE SEQUENCE [LARGE SCALE GENOMIC DNA]</scope>
    <source>
        <strain evidence="3">DSM 11593</strain>
    </source>
</reference>
<dbReference type="InterPro" id="IPR036188">
    <property type="entry name" value="FAD/NAD-bd_sf"/>
</dbReference>
<feature type="domain" description="Amine oxidase" evidence="1">
    <location>
        <begin position="20"/>
        <end position="294"/>
    </location>
</feature>